<dbReference type="AlphaFoldDB" id="F3QHU0"/>
<protein>
    <submittedName>
        <fullName evidence="1">Conserved domain protein</fullName>
    </submittedName>
</protein>
<evidence type="ECO:0000313" key="2">
    <source>
        <dbReference type="Proteomes" id="UP000005156"/>
    </source>
</evidence>
<name>F3QHU0_9BURK</name>
<organism evidence="1 2">
    <name type="scientific">Parasutterella excrementihominis YIT 11859</name>
    <dbReference type="NCBI Taxonomy" id="762966"/>
    <lineage>
        <taxon>Bacteria</taxon>
        <taxon>Pseudomonadati</taxon>
        <taxon>Pseudomonadota</taxon>
        <taxon>Betaproteobacteria</taxon>
        <taxon>Burkholderiales</taxon>
        <taxon>Sutterellaceae</taxon>
        <taxon>Parasutterella</taxon>
    </lineage>
</organism>
<dbReference type="HOGENOM" id="CLU_2827241_0_0_4"/>
<reference evidence="1 2" key="1">
    <citation type="submission" date="2011-02" db="EMBL/GenBank/DDBJ databases">
        <authorList>
            <person name="Weinstock G."/>
            <person name="Sodergren E."/>
            <person name="Clifton S."/>
            <person name="Fulton L."/>
            <person name="Fulton B."/>
            <person name="Courtney L."/>
            <person name="Fronick C."/>
            <person name="Harrison M."/>
            <person name="Strong C."/>
            <person name="Farmer C."/>
            <person name="Delahaunty K."/>
            <person name="Markovic C."/>
            <person name="Hall O."/>
            <person name="Minx P."/>
            <person name="Tomlinson C."/>
            <person name="Mitreva M."/>
            <person name="Hou S."/>
            <person name="Chen J."/>
            <person name="Wollam A."/>
            <person name="Pepin K.H."/>
            <person name="Johnson M."/>
            <person name="Bhonagiri V."/>
            <person name="Zhang X."/>
            <person name="Suruliraj S."/>
            <person name="Warren W."/>
            <person name="Chinwalla A."/>
            <person name="Mardis E.R."/>
            <person name="Wilson R.K."/>
        </authorList>
    </citation>
    <scope>NUCLEOTIDE SEQUENCE [LARGE SCALE GENOMIC DNA]</scope>
    <source>
        <strain evidence="1 2">YIT 11859</strain>
    </source>
</reference>
<dbReference type="Proteomes" id="UP000005156">
    <property type="component" value="Unassembled WGS sequence"/>
</dbReference>
<evidence type="ECO:0000313" key="1">
    <source>
        <dbReference type="EMBL" id="EGG56890.1"/>
    </source>
</evidence>
<keyword evidence="2" id="KW-1185">Reference proteome</keyword>
<accession>F3QHU0</accession>
<sequence length="66" mass="7729">MFKQNGLRVSEIEPKELTRNDRNLLMRTLLVRLHQIRSFSTVHGLLCKEFSACELRIGALFLRSIE</sequence>
<gene>
    <name evidence="1" type="ORF">HMPREF9439_00487</name>
</gene>
<proteinExistence type="predicted"/>
<comment type="caution">
    <text evidence="1">The sequence shown here is derived from an EMBL/GenBank/DDBJ whole genome shotgun (WGS) entry which is preliminary data.</text>
</comment>
<dbReference type="EMBL" id="AFBP01000012">
    <property type="protein sequence ID" value="EGG56890.1"/>
    <property type="molecule type" value="Genomic_DNA"/>
</dbReference>